<evidence type="ECO:0000259" key="8">
    <source>
        <dbReference type="PROSITE" id="PS50928"/>
    </source>
</evidence>
<gene>
    <name evidence="9" type="ORF">GGQ67_000571</name>
</gene>
<dbReference type="RefSeq" id="WP_183898649.1">
    <property type="nucleotide sequence ID" value="NZ_JACIDW010000001.1"/>
</dbReference>
<evidence type="ECO:0000256" key="2">
    <source>
        <dbReference type="ARBA" id="ARBA00022448"/>
    </source>
</evidence>
<accession>A0A7W6CL04</accession>
<reference evidence="9 10" key="1">
    <citation type="submission" date="2020-08" db="EMBL/GenBank/DDBJ databases">
        <title>Genomic Encyclopedia of Type Strains, Phase IV (KMG-IV): sequencing the most valuable type-strain genomes for metagenomic binning, comparative biology and taxonomic classification.</title>
        <authorList>
            <person name="Goeker M."/>
        </authorList>
    </citation>
    <scope>NUCLEOTIDE SEQUENCE [LARGE SCALE GENOMIC DNA]</scope>
    <source>
        <strain evidence="9 10">DSM 26575</strain>
    </source>
</reference>
<evidence type="ECO:0000256" key="6">
    <source>
        <dbReference type="ARBA" id="ARBA00023136"/>
    </source>
</evidence>
<dbReference type="InterPro" id="IPR000515">
    <property type="entry name" value="MetI-like"/>
</dbReference>
<feature type="domain" description="ABC transmembrane type-1" evidence="8">
    <location>
        <begin position="86"/>
        <end position="298"/>
    </location>
</feature>
<feature type="transmembrane region" description="Helical" evidence="7">
    <location>
        <begin position="21"/>
        <end position="45"/>
    </location>
</feature>
<keyword evidence="3" id="KW-1003">Cell membrane</keyword>
<dbReference type="PROSITE" id="PS50928">
    <property type="entry name" value="ABC_TM1"/>
    <property type="match status" value="1"/>
</dbReference>
<keyword evidence="10" id="KW-1185">Reference proteome</keyword>
<dbReference type="PANTHER" id="PTHR30193">
    <property type="entry name" value="ABC TRANSPORTER PERMEASE PROTEIN"/>
    <property type="match status" value="1"/>
</dbReference>
<evidence type="ECO:0000313" key="10">
    <source>
        <dbReference type="Proteomes" id="UP000582090"/>
    </source>
</evidence>
<feature type="transmembrane region" description="Helical" evidence="7">
    <location>
        <begin position="232"/>
        <end position="251"/>
    </location>
</feature>
<organism evidence="9 10">
    <name type="scientific">Rhizobium metallidurans</name>
    <dbReference type="NCBI Taxonomy" id="1265931"/>
    <lineage>
        <taxon>Bacteria</taxon>
        <taxon>Pseudomonadati</taxon>
        <taxon>Pseudomonadota</taxon>
        <taxon>Alphaproteobacteria</taxon>
        <taxon>Hyphomicrobiales</taxon>
        <taxon>Rhizobiaceae</taxon>
        <taxon>Rhizobium/Agrobacterium group</taxon>
        <taxon>Rhizobium</taxon>
    </lineage>
</organism>
<dbReference type="PANTHER" id="PTHR30193:SF37">
    <property type="entry name" value="INNER MEMBRANE ABC TRANSPORTER PERMEASE PROTEIN YCJO"/>
    <property type="match status" value="1"/>
</dbReference>
<dbReference type="EMBL" id="JACIDW010000001">
    <property type="protein sequence ID" value="MBB3962953.1"/>
    <property type="molecule type" value="Genomic_DNA"/>
</dbReference>
<evidence type="ECO:0000256" key="1">
    <source>
        <dbReference type="ARBA" id="ARBA00004651"/>
    </source>
</evidence>
<dbReference type="GO" id="GO:0005886">
    <property type="term" value="C:plasma membrane"/>
    <property type="evidence" value="ECO:0007669"/>
    <property type="project" value="UniProtKB-SubCell"/>
</dbReference>
<proteinExistence type="predicted"/>
<dbReference type="AlphaFoldDB" id="A0A7W6CL04"/>
<dbReference type="Gene3D" id="1.10.3720.10">
    <property type="entry name" value="MetI-like"/>
    <property type="match status" value="1"/>
</dbReference>
<name>A0A7W6CL04_9HYPH</name>
<comment type="subcellular location">
    <subcellularLocation>
        <location evidence="1">Cell membrane</location>
        <topology evidence="1">Multi-pass membrane protein</topology>
    </subcellularLocation>
</comment>
<dbReference type="InterPro" id="IPR035906">
    <property type="entry name" value="MetI-like_sf"/>
</dbReference>
<dbReference type="Proteomes" id="UP000582090">
    <property type="component" value="Unassembled WGS sequence"/>
</dbReference>
<evidence type="ECO:0000256" key="5">
    <source>
        <dbReference type="ARBA" id="ARBA00022989"/>
    </source>
</evidence>
<keyword evidence="2" id="KW-0813">Transport</keyword>
<dbReference type="SUPFAM" id="SSF161098">
    <property type="entry name" value="MetI-like"/>
    <property type="match status" value="1"/>
</dbReference>
<feature type="transmembrane region" description="Helical" evidence="7">
    <location>
        <begin position="174"/>
        <end position="199"/>
    </location>
</feature>
<keyword evidence="9" id="KW-0762">Sugar transport</keyword>
<feature type="transmembrane region" description="Helical" evidence="7">
    <location>
        <begin position="150"/>
        <end position="167"/>
    </location>
</feature>
<dbReference type="GO" id="GO:0055085">
    <property type="term" value="P:transmembrane transport"/>
    <property type="evidence" value="ECO:0007669"/>
    <property type="project" value="InterPro"/>
</dbReference>
<comment type="caution">
    <text evidence="9">The sequence shown here is derived from an EMBL/GenBank/DDBJ whole genome shotgun (WGS) entry which is preliminary data.</text>
</comment>
<evidence type="ECO:0000256" key="4">
    <source>
        <dbReference type="ARBA" id="ARBA00022692"/>
    </source>
</evidence>
<evidence type="ECO:0000256" key="7">
    <source>
        <dbReference type="SAM" id="Phobius"/>
    </source>
</evidence>
<feature type="transmembrane region" description="Helical" evidence="7">
    <location>
        <begin position="123"/>
        <end position="144"/>
    </location>
</feature>
<keyword evidence="4 7" id="KW-0812">Transmembrane</keyword>
<protein>
    <submittedName>
        <fullName evidence="9">Multiple sugar transport system permease protein</fullName>
    </submittedName>
</protein>
<sequence length="309" mass="32909">MPNSLAASRPSFSRHRRLPALLEGWGPALVFLAPALVMLCLFKVWPIAEAIYTSTGTFDPGGQRIGTAGFDNFSLALSDSRFRWGLWLSLFAAIAKVPVQLVLGLGAALMLRANTGGNAFVRAMMISPMFFGLPVTTFISAYMFDANVGVVNAILSGMGVARVSWLSSEMPAQFLVLGLSIWRDVGVTMLVFLAGLSAIPPQIAAAAKLDGAGPVALLLTITLPLLARSCQFAVVLATLASFQILVPVLMLTKGGPTGATDLASFQIYETAFSYFDLGTASAMSIVVLLGLIAIITLELRWLAVKWTYE</sequence>
<keyword evidence="5 7" id="KW-1133">Transmembrane helix</keyword>
<evidence type="ECO:0000256" key="3">
    <source>
        <dbReference type="ARBA" id="ARBA00022475"/>
    </source>
</evidence>
<keyword evidence="6 7" id="KW-0472">Membrane</keyword>
<feature type="transmembrane region" description="Helical" evidence="7">
    <location>
        <begin position="271"/>
        <end position="297"/>
    </location>
</feature>
<evidence type="ECO:0000313" key="9">
    <source>
        <dbReference type="EMBL" id="MBB3962953.1"/>
    </source>
</evidence>
<dbReference type="InterPro" id="IPR051393">
    <property type="entry name" value="ABC_transporter_permease"/>
</dbReference>
<feature type="transmembrane region" description="Helical" evidence="7">
    <location>
        <begin position="84"/>
        <end position="111"/>
    </location>
</feature>